<sequence length="149" mass="16735">MARNIAPWEPFAGVSTLRDEMDRLFDAFTGRLTRGREDGYWIPPLDIEETKDALIVRAELPGMKKDEIKVSISGDTLTLSGERRHETEEKGKTFCRIERAYGRFQRSVVLPAEIDGDKAKAAYKAGVLELTLPKSARSKAHEITIVAED</sequence>
<dbReference type="SUPFAM" id="SSF49764">
    <property type="entry name" value="HSP20-like chaperones"/>
    <property type="match status" value="1"/>
</dbReference>
<dbReference type="Pfam" id="PF00011">
    <property type="entry name" value="HSP20"/>
    <property type="match status" value="1"/>
</dbReference>
<dbReference type="AlphaFoldDB" id="A0A7C4GFL1"/>
<dbReference type="Gene3D" id="2.60.40.790">
    <property type="match status" value="1"/>
</dbReference>
<name>A0A7C4GFL1_UNCW3</name>
<proteinExistence type="inferred from homology"/>
<evidence type="ECO:0000313" key="4">
    <source>
        <dbReference type="EMBL" id="HGK27560.1"/>
    </source>
</evidence>
<reference evidence="4" key="1">
    <citation type="journal article" date="2020" name="mSystems">
        <title>Genome- and Community-Level Interaction Insights into Carbon Utilization and Element Cycling Functions of Hydrothermarchaeota in Hydrothermal Sediment.</title>
        <authorList>
            <person name="Zhou Z."/>
            <person name="Liu Y."/>
            <person name="Xu W."/>
            <person name="Pan J."/>
            <person name="Luo Z.H."/>
            <person name="Li M."/>
        </authorList>
    </citation>
    <scope>NUCLEOTIDE SEQUENCE [LARGE SCALE GENOMIC DNA]</scope>
    <source>
        <strain evidence="4">SpSt-488</strain>
    </source>
</reference>
<gene>
    <name evidence="4" type="ORF">ENS41_01205</name>
</gene>
<protein>
    <submittedName>
        <fullName evidence="4">Hsp20/alpha crystallin family protein</fullName>
    </submittedName>
</protein>
<feature type="domain" description="SHSP" evidence="3">
    <location>
        <begin position="36"/>
        <end position="149"/>
    </location>
</feature>
<dbReference type="InterPro" id="IPR031107">
    <property type="entry name" value="Small_HSP"/>
</dbReference>
<dbReference type="InterPro" id="IPR008978">
    <property type="entry name" value="HSP20-like_chaperone"/>
</dbReference>
<comment type="similarity">
    <text evidence="1 2">Belongs to the small heat shock protein (HSP20) family.</text>
</comment>
<comment type="caution">
    <text evidence="4">The sequence shown here is derived from an EMBL/GenBank/DDBJ whole genome shotgun (WGS) entry which is preliminary data.</text>
</comment>
<evidence type="ECO:0000259" key="3">
    <source>
        <dbReference type="PROSITE" id="PS01031"/>
    </source>
</evidence>
<dbReference type="PANTHER" id="PTHR11527">
    <property type="entry name" value="HEAT-SHOCK PROTEIN 20 FAMILY MEMBER"/>
    <property type="match status" value="1"/>
</dbReference>
<organism evidence="4">
    <name type="scientific">candidate division WOR-3 bacterium</name>
    <dbReference type="NCBI Taxonomy" id="2052148"/>
    <lineage>
        <taxon>Bacteria</taxon>
        <taxon>Bacteria division WOR-3</taxon>
    </lineage>
</organism>
<dbReference type="EMBL" id="DSUT01000020">
    <property type="protein sequence ID" value="HGK27560.1"/>
    <property type="molecule type" value="Genomic_DNA"/>
</dbReference>
<dbReference type="PROSITE" id="PS01031">
    <property type="entry name" value="SHSP"/>
    <property type="match status" value="1"/>
</dbReference>
<accession>A0A7C4GFL1</accession>
<dbReference type="InterPro" id="IPR002068">
    <property type="entry name" value="A-crystallin/Hsp20_dom"/>
</dbReference>
<evidence type="ECO:0000256" key="1">
    <source>
        <dbReference type="PROSITE-ProRule" id="PRU00285"/>
    </source>
</evidence>
<evidence type="ECO:0000256" key="2">
    <source>
        <dbReference type="RuleBase" id="RU003616"/>
    </source>
</evidence>
<dbReference type="CDD" id="cd06464">
    <property type="entry name" value="ACD_sHsps-like"/>
    <property type="match status" value="1"/>
</dbReference>